<dbReference type="RefSeq" id="WP_184195157.1">
    <property type="nucleotide sequence ID" value="NZ_JACHGW010000002.1"/>
</dbReference>
<name>A0A7W9W6S2_ARMRO</name>
<keyword evidence="3" id="KW-1185">Reference proteome</keyword>
<accession>A0A7W9W6S2</accession>
<dbReference type="GO" id="GO:0006355">
    <property type="term" value="P:regulation of DNA-templated transcription"/>
    <property type="evidence" value="ECO:0007669"/>
    <property type="project" value="InterPro"/>
</dbReference>
<dbReference type="SUPFAM" id="SSF52540">
    <property type="entry name" value="P-loop containing nucleoside triphosphate hydrolases"/>
    <property type="match status" value="1"/>
</dbReference>
<dbReference type="PANTHER" id="PTHR47691:SF3">
    <property type="entry name" value="HTH-TYPE TRANSCRIPTIONAL REGULATOR RV0890C-RELATED"/>
    <property type="match status" value="1"/>
</dbReference>
<gene>
    <name evidence="2" type="ORF">HNQ39_002146</name>
</gene>
<dbReference type="Pfam" id="PF25872">
    <property type="entry name" value="HTH_77"/>
    <property type="match status" value="1"/>
</dbReference>
<feature type="domain" description="Winged helix-turn-helix" evidence="1">
    <location>
        <begin position="426"/>
        <end position="490"/>
    </location>
</feature>
<dbReference type="InterPro" id="IPR011990">
    <property type="entry name" value="TPR-like_helical_dom_sf"/>
</dbReference>
<dbReference type="Gene3D" id="1.25.40.10">
    <property type="entry name" value="Tetratricopeptide repeat domain"/>
    <property type="match status" value="1"/>
</dbReference>
<dbReference type="PANTHER" id="PTHR47691">
    <property type="entry name" value="REGULATOR-RELATED"/>
    <property type="match status" value="1"/>
</dbReference>
<dbReference type="InterPro" id="IPR058852">
    <property type="entry name" value="HTH_77"/>
</dbReference>
<dbReference type="Gene3D" id="3.40.50.300">
    <property type="entry name" value="P-loop containing nucleotide triphosphate hydrolases"/>
    <property type="match status" value="1"/>
</dbReference>
<dbReference type="InterPro" id="IPR036388">
    <property type="entry name" value="WH-like_DNA-bd_sf"/>
</dbReference>
<dbReference type="EMBL" id="JACHGW010000002">
    <property type="protein sequence ID" value="MBB6050355.1"/>
    <property type="molecule type" value="Genomic_DNA"/>
</dbReference>
<dbReference type="SUPFAM" id="SSF48452">
    <property type="entry name" value="TPR-like"/>
    <property type="match status" value="1"/>
</dbReference>
<comment type="caution">
    <text evidence="2">The sequence shown here is derived from an EMBL/GenBank/DDBJ whole genome shotgun (WGS) entry which is preliminary data.</text>
</comment>
<dbReference type="InterPro" id="IPR016032">
    <property type="entry name" value="Sig_transdc_resp-reg_C-effctor"/>
</dbReference>
<dbReference type="GO" id="GO:0043531">
    <property type="term" value="F:ADP binding"/>
    <property type="evidence" value="ECO:0007669"/>
    <property type="project" value="InterPro"/>
</dbReference>
<proteinExistence type="predicted"/>
<organism evidence="2 3">
    <name type="scientific">Armatimonas rosea</name>
    <dbReference type="NCBI Taxonomy" id="685828"/>
    <lineage>
        <taxon>Bacteria</taxon>
        <taxon>Bacillati</taxon>
        <taxon>Armatimonadota</taxon>
        <taxon>Armatimonadia</taxon>
        <taxon>Armatimonadales</taxon>
        <taxon>Armatimonadaceae</taxon>
        <taxon>Armatimonas</taxon>
    </lineage>
</organism>
<dbReference type="PRINTS" id="PR00364">
    <property type="entry name" value="DISEASERSIST"/>
</dbReference>
<dbReference type="GO" id="GO:0003677">
    <property type="term" value="F:DNA binding"/>
    <property type="evidence" value="ECO:0007669"/>
    <property type="project" value="InterPro"/>
</dbReference>
<dbReference type="SUPFAM" id="SSF46894">
    <property type="entry name" value="C-terminal effector domain of the bipartite response regulators"/>
    <property type="match status" value="1"/>
</dbReference>
<reference evidence="2 3" key="1">
    <citation type="submission" date="2020-08" db="EMBL/GenBank/DDBJ databases">
        <title>Genomic Encyclopedia of Type Strains, Phase IV (KMG-IV): sequencing the most valuable type-strain genomes for metagenomic binning, comparative biology and taxonomic classification.</title>
        <authorList>
            <person name="Goeker M."/>
        </authorList>
    </citation>
    <scope>NUCLEOTIDE SEQUENCE [LARGE SCALE GENOMIC DNA]</scope>
    <source>
        <strain evidence="2 3">DSM 23562</strain>
    </source>
</reference>
<dbReference type="Gene3D" id="1.10.10.10">
    <property type="entry name" value="Winged helix-like DNA-binding domain superfamily/Winged helix DNA-binding domain"/>
    <property type="match status" value="1"/>
</dbReference>
<dbReference type="Proteomes" id="UP000520814">
    <property type="component" value="Unassembled WGS sequence"/>
</dbReference>
<dbReference type="AlphaFoldDB" id="A0A7W9W6S2"/>
<evidence type="ECO:0000313" key="2">
    <source>
        <dbReference type="EMBL" id="MBB6050355.1"/>
    </source>
</evidence>
<evidence type="ECO:0000313" key="3">
    <source>
        <dbReference type="Proteomes" id="UP000520814"/>
    </source>
</evidence>
<sequence length="850" mass="94425">MSWRITFLGGVSATREGKTLSRFESSRVVALLARLALFPKRIHPREELMELLWPEVEREVAQVRLRHTLRTLRQPLELGLPAGSVLIADRLSIRINPDAITTDVSEFEQALKQKDLTTVRTLYTGELLPGLYDDWIVEERHRLEALAEGVLSSPDGVRADREEGRRNRGGRLSLPPYLTAFFGREAEREAIVTQLTRSRLVTLTGLGGTGKTRLSVEILRELAPSYTHSAFVALGECVAAAQILGRIRDVLGLPAVDADPLEQVCWALTDGSALLVLDNLEQLVDSGGAELIEILLARLPHLTLLVTSRRALGIAGERLFPLEALSEAASLALFLDRIQATRPGFHLTTGNQDDITAVCRGLEGIPLALELAAARIRAFSPSEMRAELQSRFEWLARTGLRGDKEDRHRSLSAALEWSWQLLSGAQQRFLASLALFRAPFRAAEAASVTDQRDARERLEALVADSLVQSAADEPSGETRYTMLETVREFVLPRLEDSPTTRAQFRHHYLTSTRPDENTVTAWRYALEDGDGDDAYSFVSHLGHDVIGLLGTRARSFLEQTLVLPCTDMRLRMLATHRLAESFLRANERTKAIALMDEAAAALEDAPAALLAETLSYQAHIGLYDAPYEKTFGLLDRCLGLTTDPFIRAETLSMKGGLLCQTPDFEAAQALFDEAGRLYAPGDHGQHRLLIHRALLARRLRDYEEALRLYQTGAEWAKRAEDRMAFKVALSNTVDILGYLGRWEEAQQAGLTCLDLEEAFGDRHNLILVLWNLAHPFLKLGEPGHAAKLIAAASTLWAHEVRPLTEEDLEEVEGIRTELRSLLDEATLARLWGEGEMLTLKEAIALARVAS</sequence>
<protein>
    <submittedName>
        <fullName evidence="2">Putative ATPase/tetratricopeptide (TPR) repeat protein</fullName>
    </submittedName>
</protein>
<evidence type="ECO:0000259" key="1">
    <source>
        <dbReference type="Pfam" id="PF25872"/>
    </source>
</evidence>
<dbReference type="InterPro" id="IPR027417">
    <property type="entry name" value="P-loop_NTPase"/>
</dbReference>